<gene>
    <name evidence="2" type="ORF">IPOD504_LOCUS3581</name>
</gene>
<sequence length="92" mass="9882">MRYLTNLLSGGKRSVHPRRGKGRGVGQAIGKGREAKEAVPRCLGNHWHLTSAGCSLCGGTVHVAGPASLRCCSTMIGVDALEYWVRINTEYT</sequence>
<name>A0ABN8I045_9NEOP</name>
<accession>A0ABN8I045</accession>
<dbReference type="EMBL" id="OW152826">
    <property type="protein sequence ID" value="CAH2042099.1"/>
    <property type="molecule type" value="Genomic_DNA"/>
</dbReference>
<organism evidence="2 3">
    <name type="scientific">Iphiclides podalirius</name>
    <name type="common">scarce swallowtail</name>
    <dbReference type="NCBI Taxonomy" id="110791"/>
    <lineage>
        <taxon>Eukaryota</taxon>
        <taxon>Metazoa</taxon>
        <taxon>Ecdysozoa</taxon>
        <taxon>Arthropoda</taxon>
        <taxon>Hexapoda</taxon>
        <taxon>Insecta</taxon>
        <taxon>Pterygota</taxon>
        <taxon>Neoptera</taxon>
        <taxon>Endopterygota</taxon>
        <taxon>Lepidoptera</taxon>
        <taxon>Glossata</taxon>
        <taxon>Ditrysia</taxon>
        <taxon>Papilionoidea</taxon>
        <taxon>Papilionidae</taxon>
        <taxon>Papilioninae</taxon>
        <taxon>Iphiclides</taxon>
    </lineage>
</organism>
<feature type="compositionally biased region" description="Basic residues" evidence="1">
    <location>
        <begin position="13"/>
        <end position="22"/>
    </location>
</feature>
<feature type="non-terminal residue" evidence="2">
    <location>
        <position position="92"/>
    </location>
</feature>
<keyword evidence="3" id="KW-1185">Reference proteome</keyword>
<dbReference type="Proteomes" id="UP000837857">
    <property type="component" value="Chromosome 14"/>
</dbReference>
<evidence type="ECO:0000313" key="3">
    <source>
        <dbReference type="Proteomes" id="UP000837857"/>
    </source>
</evidence>
<evidence type="ECO:0000256" key="1">
    <source>
        <dbReference type="SAM" id="MobiDB-lite"/>
    </source>
</evidence>
<evidence type="ECO:0000313" key="2">
    <source>
        <dbReference type="EMBL" id="CAH2042099.1"/>
    </source>
</evidence>
<feature type="region of interest" description="Disordered" evidence="1">
    <location>
        <begin position="5"/>
        <end position="30"/>
    </location>
</feature>
<reference evidence="2" key="1">
    <citation type="submission" date="2022-03" db="EMBL/GenBank/DDBJ databases">
        <authorList>
            <person name="Martin H S."/>
        </authorList>
    </citation>
    <scope>NUCLEOTIDE SEQUENCE</scope>
</reference>
<protein>
    <submittedName>
        <fullName evidence="2">Uncharacterized protein</fullName>
    </submittedName>
</protein>
<proteinExistence type="predicted"/>